<protein>
    <submittedName>
        <fullName evidence="1">Uncharacterized protein</fullName>
    </submittedName>
</protein>
<organism evidence="1">
    <name type="scientific">Lygus hesperus</name>
    <name type="common">Western plant bug</name>
    <dbReference type="NCBI Taxonomy" id="30085"/>
    <lineage>
        <taxon>Eukaryota</taxon>
        <taxon>Metazoa</taxon>
        <taxon>Ecdysozoa</taxon>
        <taxon>Arthropoda</taxon>
        <taxon>Hexapoda</taxon>
        <taxon>Insecta</taxon>
        <taxon>Pterygota</taxon>
        <taxon>Neoptera</taxon>
        <taxon>Paraneoptera</taxon>
        <taxon>Hemiptera</taxon>
        <taxon>Heteroptera</taxon>
        <taxon>Panheteroptera</taxon>
        <taxon>Cimicomorpha</taxon>
        <taxon>Miridae</taxon>
        <taxon>Mirini</taxon>
        <taxon>Lygus</taxon>
    </lineage>
</organism>
<proteinExistence type="predicted"/>
<feature type="non-terminal residue" evidence="1">
    <location>
        <position position="105"/>
    </location>
</feature>
<sequence>RHYDTNYLLKTPDGTHYLGIFGIEEGETSECVVRRRGDPMEDGTIFSGNLRNRYLPLDLRCLLNTVLNRPEEMRRYQQLCRPPLVRNVTCQVNRLSLKTIAVFDP</sequence>
<reference evidence="1" key="1">
    <citation type="submission" date="2014-09" db="EMBL/GenBank/DDBJ databases">
        <authorList>
            <person name="Magalhaes I.L.F."/>
            <person name="Oliveira U."/>
            <person name="Santos F.R."/>
            <person name="Vidigal T.H.D.A."/>
            <person name="Brescovit A.D."/>
            <person name="Santos A.J."/>
        </authorList>
    </citation>
    <scope>NUCLEOTIDE SEQUENCE</scope>
</reference>
<name>A0A0K8SUR2_LYGHE</name>
<evidence type="ECO:0000313" key="1">
    <source>
        <dbReference type="EMBL" id="JAG57033.1"/>
    </source>
</evidence>
<feature type="non-terminal residue" evidence="1">
    <location>
        <position position="1"/>
    </location>
</feature>
<dbReference type="EMBL" id="GBRD01008788">
    <property type="protein sequence ID" value="JAG57033.1"/>
    <property type="molecule type" value="Transcribed_RNA"/>
</dbReference>
<dbReference type="AlphaFoldDB" id="A0A0K8SUR2"/>
<accession>A0A0K8SUR2</accession>